<feature type="transmembrane region" description="Helical" evidence="1">
    <location>
        <begin position="29"/>
        <end position="50"/>
    </location>
</feature>
<evidence type="ECO:0000313" key="4">
    <source>
        <dbReference type="Proteomes" id="UP000433532"/>
    </source>
</evidence>
<accession>A0A069Q7Y2</accession>
<dbReference type="EMBL" id="CP136986">
    <property type="protein sequence ID" value="WOS79748.1"/>
    <property type="molecule type" value="Genomic_DNA"/>
</dbReference>
<reference evidence="2 4" key="1">
    <citation type="submission" date="2019-11" db="EMBL/GenBank/DDBJ databases">
        <title>Genomes of ocular Pseudomonas aeruginosa isolates.</title>
        <authorList>
            <person name="Khan M."/>
            <person name="Rice S.A."/>
            <person name="Willcox M.D.P."/>
            <person name="Stapleton F."/>
        </authorList>
    </citation>
    <scope>NUCLEOTIDE SEQUENCE [LARGE SCALE GENOMIC DNA]</scope>
    <source>
        <strain evidence="2 4">PA221</strain>
    </source>
</reference>
<keyword evidence="1" id="KW-1133">Transmembrane helix</keyword>
<organism evidence="2 4">
    <name type="scientific">Pseudomonas aeruginosa</name>
    <dbReference type="NCBI Taxonomy" id="287"/>
    <lineage>
        <taxon>Bacteria</taxon>
        <taxon>Pseudomonadati</taxon>
        <taxon>Pseudomonadota</taxon>
        <taxon>Gammaproteobacteria</taxon>
        <taxon>Pseudomonadales</taxon>
        <taxon>Pseudomonadaceae</taxon>
        <taxon>Pseudomonas</taxon>
    </lineage>
</organism>
<dbReference type="AlphaFoldDB" id="A0A069Q7Y2"/>
<evidence type="ECO:0000313" key="2">
    <source>
        <dbReference type="EMBL" id="MUI35970.1"/>
    </source>
</evidence>
<reference evidence="3" key="3">
    <citation type="submission" date="2023-10" db="EMBL/GenBank/DDBJ databases">
        <title>Pathogen: clinical or host-associated sample.</title>
        <authorList>
            <person name="Hergert J."/>
            <person name="Casey R."/>
            <person name="Wagner J."/>
            <person name="Young E.L."/>
            <person name="Oakeson K.F."/>
        </authorList>
    </citation>
    <scope>NUCLEOTIDE SEQUENCE</scope>
    <source>
        <strain evidence="3">2021CK-01020</strain>
    </source>
</reference>
<name>A0A069Q7Y2_PSEAI</name>
<dbReference type="Proteomes" id="UP000433532">
    <property type="component" value="Unassembled WGS sequence"/>
</dbReference>
<evidence type="ECO:0000313" key="3">
    <source>
        <dbReference type="EMBL" id="WOS79748.1"/>
    </source>
</evidence>
<protein>
    <submittedName>
        <fullName evidence="3">PA3371 family protein</fullName>
    </submittedName>
</protein>
<dbReference type="EMBL" id="WOAD01000009">
    <property type="protein sequence ID" value="MUI35970.1"/>
    <property type="molecule type" value="Genomic_DNA"/>
</dbReference>
<dbReference type="KEGG" id="paeb:NCGM1900_2901"/>
<gene>
    <name evidence="2" type="ORF">GNQ48_13210</name>
    <name evidence="3" type="ORF">L4V69_11480</name>
</gene>
<dbReference type="InterPro" id="IPR049711">
    <property type="entry name" value="PA3371-like"/>
</dbReference>
<keyword evidence="1" id="KW-0812">Transmembrane</keyword>
<keyword evidence="1" id="KW-0472">Membrane</keyword>
<proteinExistence type="predicted"/>
<dbReference type="NCBIfam" id="NF041882">
    <property type="entry name" value="PA3371_fam"/>
    <property type="match status" value="1"/>
</dbReference>
<dbReference type="RefSeq" id="WP_003091768.1">
    <property type="nucleotide sequence ID" value="NZ_AP014622.1"/>
</dbReference>
<reference evidence="3" key="2">
    <citation type="submission" date="2023-06" db="EMBL/GenBank/DDBJ databases">
        <authorList>
            <consortium name="Clinical and Environmental Microbiology Branch: Whole genome sequencing antimicrobial resistance pathogens in the healthcare setting"/>
        </authorList>
    </citation>
    <scope>NUCLEOTIDE SEQUENCE</scope>
    <source>
        <strain evidence="3">2021CK-01020</strain>
    </source>
</reference>
<dbReference type="Proteomes" id="UP001297540">
    <property type="component" value="Chromosome"/>
</dbReference>
<evidence type="ECO:0000256" key="1">
    <source>
        <dbReference type="SAM" id="Phobius"/>
    </source>
</evidence>
<sequence>MSRSAVILLFVVIASAILALSLPPDATLLAWCAWGLLGISGAWLLFALVVGRRIRFDPSLD</sequence>